<evidence type="ECO:0000313" key="2">
    <source>
        <dbReference type="EMBL" id="AGM11347.1"/>
    </source>
</evidence>
<evidence type="ECO:0000313" key="3">
    <source>
        <dbReference type="Proteomes" id="UP000202786"/>
    </source>
</evidence>
<protein>
    <submittedName>
        <fullName evidence="2">Tail sheath</fullName>
    </submittedName>
</protein>
<dbReference type="EMBL" id="KC292026">
    <property type="protein sequence ID" value="AGM11347.1"/>
    <property type="molecule type" value="Genomic_DNA"/>
</dbReference>
<feature type="region of interest" description="Disordered" evidence="1">
    <location>
        <begin position="41"/>
        <end position="64"/>
    </location>
</feature>
<gene>
    <name evidence="2" type="primary">17</name>
    <name evidence="2" type="ORF">HGTV1_17</name>
</gene>
<keyword evidence="3" id="KW-1185">Reference proteome</keyword>
<evidence type="ECO:0000256" key="1">
    <source>
        <dbReference type="SAM" id="MobiDB-lite"/>
    </source>
</evidence>
<sequence>MATYGNFPGVQVTTAGGGITGIEVGDEEKVVIFGRGAPDAGNRTASYESPEQIGARREADTKFGEDSELATAMKDALANGANISYLYGVMPTESGAGDSIDTGADTPTEQVSGQSSGTLADFPIVEETGFYAVRDTVDAVDMTVNLVYESAPSAPADANTIAINPQTGEWAADSSSDYDFFYNYLDWSAAFNAADTVVNEDETGLYVALSEAETVASTLSGKTTSLRNEYQLVNGIAGAMPNQTNADDEPTFDTTNYTDGVDNDSQFLFAPVRLDNSRYTALGSIGGLFGGAAISEPVYNDTINTGGNSLTQKLTRSEAQDLRDEQVIPVREAGAIRVKGNLSTSTDQDWERDFWRRRIVDRVILIAKEVGDATIGRINDDQTRNAAERTIRTELQALANDRLIKANTADETNFFVDVYEDSTNSDEVNIDIGVTPQGIVKRVDTSVTINT</sequence>
<dbReference type="GeneID" id="16194040"/>
<name>R4TKZ7_9CAUD</name>
<dbReference type="Proteomes" id="UP000202786">
    <property type="component" value="Segment"/>
</dbReference>
<proteinExistence type="predicted"/>
<organism evidence="2 3">
    <name type="scientific">Halogranum tailed virus 1</name>
    <dbReference type="NCBI Taxonomy" id="1273749"/>
    <lineage>
        <taxon>Viruses</taxon>
        <taxon>Duplodnaviria</taxon>
        <taxon>Heunggongvirae</taxon>
        <taxon>Uroviricota</taxon>
        <taxon>Caudoviricetes</taxon>
        <taxon>Thumleimavirales</taxon>
        <taxon>Halomagnusviridae</taxon>
        <taxon>Hagravirus</taxon>
        <taxon>Hagravirus capitaneum</taxon>
        <taxon>Hagravirus HGTV1</taxon>
    </lineage>
</organism>
<dbReference type="RefSeq" id="YP_008059225.1">
    <property type="nucleotide sequence ID" value="NC_021328.1"/>
</dbReference>
<accession>R4TKZ7</accession>
<dbReference type="KEGG" id="vg:16194040"/>
<feature type="compositionally biased region" description="Basic and acidic residues" evidence="1">
    <location>
        <begin position="54"/>
        <end position="64"/>
    </location>
</feature>
<reference evidence="2 3" key="1">
    <citation type="submission" date="2012-12" db="EMBL/GenBank/DDBJ databases">
        <authorList>
            <person name="Sencilo A."/>
            <person name="Jacobs-Sera D."/>
            <person name="Russell D.A."/>
            <person name="Ko C."/>
            <person name="Atanasova N."/>
            <person name="Osterlund E."/>
            <person name="Oksanen H.M."/>
            <person name="Bamford D.H."/>
            <person name="Hatfull G.F."/>
            <person name="Roine E."/>
            <person name="Hendrix R.W."/>
        </authorList>
    </citation>
    <scope>NUCLEOTIDE SEQUENCE [LARGE SCALE GENOMIC DNA]</scope>
</reference>